<feature type="binding site" evidence="3">
    <location>
        <begin position="71"/>
        <end position="73"/>
    </location>
    <ligand>
        <name>substrate</name>
    </ligand>
</feature>
<organism evidence="7 8">
    <name type="scientific">Candidatus Faecivivens stercoripullorum</name>
    <dbReference type="NCBI Taxonomy" id="2840805"/>
    <lineage>
        <taxon>Bacteria</taxon>
        <taxon>Bacillati</taxon>
        <taxon>Bacillota</taxon>
        <taxon>Clostridia</taxon>
        <taxon>Eubacteriales</taxon>
        <taxon>Oscillospiraceae</taxon>
        <taxon>Oscillospiraceae incertae sedis</taxon>
        <taxon>Candidatus Faecivivens</taxon>
    </lineage>
</organism>
<keyword evidence="1" id="KW-0645">Protease</keyword>
<dbReference type="GO" id="GO:0008798">
    <property type="term" value="F:beta-aspartyl-peptidase activity"/>
    <property type="evidence" value="ECO:0007669"/>
    <property type="project" value="InterPro"/>
</dbReference>
<keyword evidence="1 7" id="KW-0378">Hydrolase</keyword>
<feature type="active site" description="Proton acceptor" evidence="2">
    <location>
        <position position="278"/>
    </location>
</feature>
<dbReference type="Gene3D" id="2.30.40.10">
    <property type="entry name" value="Urease, subunit C, domain 1"/>
    <property type="match status" value="1"/>
</dbReference>
<feature type="binding site" evidence="3">
    <location>
        <position position="133"/>
    </location>
    <ligand>
        <name>substrate</name>
    </ligand>
</feature>
<dbReference type="InterPro" id="IPR010229">
    <property type="entry name" value="Pept_M38_dipep"/>
</dbReference>
<feature type="binding site" evidence="3">
    <location>
        <position position="282"/>
    </location>
    <ligand>
        <name>substrate</name>
    </ligand>
</feature>
<dbReference type="InterPro" id="IPR006680">
    <property type="entry name" value="Amidohydro-rel"/>
</dbReference>
<evidence type="ECO:0000313" key="8">
    <source>
        <dbReference type="Proteomes" id="UP000824160"/>
    </source>
</evidence>
<dbReference type="SUPFAM" id="SSF51556">
    <property type="entry name" value="Metallo-dependent hydrolases"/>
    <property type="match status" value="1"/>
</dbReference>
<dbReference type="InterPro" id="IPR050378">
    <property type="entry name" value="Metallo-dep_Hydrolases_sf"/>
</dbReference>
<dbReference type="GO" id="GO:0046872">
    <property type="term" value="F:metal ion binding"/>
    <property type="evidence" value="ECO:0007669"/>
    <property type="project" value="UniProtKB-KW"/>
</dbReference>
<dbReference type="GO" id="GO:0016810">
    <property type="term" value="F:hydrolase activity, acting on carbon-nitrogen (but not peptide) bonds"/>
    <property type="evidence" value="ECO:0007669"/>
    <property type="project" value="InterPro"/>
</dbReference>
<evidence type="ECO:0000256" key="2">
    <source>
        <dbReference type="PIRSR" id="PIRSR001238-1"/>
    </source>
</evidence>
<comment type="PTM">
    <text evidence="5">Carbamylation allows a single lysine to coordinate two zinc ions.</text>
</comment>
<dbReference type="GO" id="GO:0006508">
    <property type="term" value="P:proteolysis"/>
    <property type="evidence" value="ECO:0007669"/>
    <property type="project" value="UniProtKB-KW"/>
</dbReference>
<feature type="binding site" evidence="3">
    <location>
        <position position="165"/>
    </location>
    <ligand>
        <name>substrate</name>
    </ligand>
</feature>
<protein>
    <recommendedName>
        <fullName evidence="1">Isoaspartyl dipeptidase</fullName>
        <ecNumber evidence="1">3.4.19.-</ecNumber>
    </recommendedName>
</protein>
<comment type="cofactor">
    <cofactor evidence="1 4">
        <name>Zn(2+)</name>
        <dbReference type="ChEBI" id="CHEBI:29105"/>
    </cofactor>
    <text evidence="1 4">Binds 2 Zn(2+) ions per subunit.</text>
</comment>
<dbReference type="SUPFAM" id="SSF51338">
    <property type="entry name" value="Composite domain of metallo-dependent hydrolases"/>
    <property type="match status" value="1"/>
</dbReference>
<comment type="function">
    <text evidence="1">Catalyzes the hydrolytic cleavage of a subset of L-isoaspartyl (L-beta-aspartyl) dipeptides. Used to degrade proteins damaged by L-isoaspartyl residues formation.</text>
</comment>
<feature type="binding site" evidence="4">
    <location>
        <position position="66"/>
    </location>
    <ligand>
        <name>Zn(2+)</name>
        <dbReference type="ChEBI" id="CHEBI:29105"/>
        <label>1</label>
        <note>catalytic</note>
    </ligand>
</feature>
<proteinExistence type="inferred from homology"/>
<evidence type="ECO:0000256" key="4">
    <source>
        <dbReference type="PIRSR" id="PIRSR001238-3"/>
    </source>
</evidence>
<keyword evidence="1" id="KW-0482">Metalloprotease</keyword>
<feature type="modified residue" description="N6-carboxylysine" evidence="5">
    <location>
        <position position="158"/>
    </location>
</feature>
<dbReference type="PANTHER" id="PTHR11647:SF1">
    <property type="entry name" value="COLLAPSIN RESPONSE MEDIATOR PROTEIN"/>
    <property type="match status" value="1"/>
</dbReference>
<feature type="binding site" evidence="3">
    <location>
        <position position="102"/>
    </location>
    <ligand>
        <name>substrate</name>
    </ligand>
</feature>
<evidence type="ECO:0000313" key="7">
    <source>
        <dbReference type="EMBL" id="HIT93875.1"/>
    </source>
</evidence>
<evidence type="ECO:0000256" key="3">
    <source>
        <dbReference type="PIRSR" id="PIRSR001238-2"/>
    </source>
</evidence>
<dbReference type="GO" id="GO:0008237">
    <property type="term" value="F:metallopeptidase activity"/>
    <property type="evidence" value="ECO:0007669"/>
    <property type="project" value="UniProtKB-KW"/>
</dbReference>
<feature type="binding site" evidence="4">
    <location>
        <position position="64"/>
    </location>
    <ligand>
        <name>Zn(2+)</name>
        <dbReference type="ChEBI" id="CHEBI:29105"/>
        <label>1</label>
        <note>catalytic</note>
    </ligand>
</feature>
<dbReference type="NCBIfam" id="TIGR01975">
    <property type="entry name" value="isoAsp_dipep"/>
    <property type="match status" value="1"/>
</dbReference>
<dbReference type="EMBL" id="DVLW01000045">
    <property type="protein sequence ID" value="HIT93875.1"/>
    <property type="molecule type" value="Genomic_DNA"/>
</dbReference>
<dbReference type="PIRSF" id="PIRSF001238">
    <property type="entry name" value="IadA"/>
    <property type="match status" value="1"/>
</dbReference>
<gene>
    <name evidence="7" type="ORF">IAC43_01695</name>
</gene>
<dbReference type="AlphaFoldDB" id="A0A9D1H4R0"/>
<dbReference type="Pfam" id="PF01979">
    <property type="entry name" value="Amidohydro_1"/>
    <property type="match status" value="1"/>
</dbReference>
<dbReference type="EC" id="3.4.19.-" evidence="1"/>
<reference evidence="7" key="1">
    <citation type="submission" date="2020-10" db="EMBL/GenBank/DDBJ databases">
        <authorList>
            <person name="Gilroy R."/>
        </authorList>
    </citation>
    <scope>NUCLEOTIDE SEQUENCE</scope>
    <source>
        <strain evidence="7">ChiBcec7-5410</strain>
    </source>
</reference>
<feature type="binding site" evidence="4">
    <location>
        <position position="197"/>
    </location>
    <ligand>
        <name>Zn(2+)</name>
        <dbReference type="ChEBI" id="CHEBI:29105"/>
        <label>2</label>
        <note>catalytic</note>
    </ligand>
</feature>
<dbReference type="InterPro" id="IPR032466">
    <property type="entry name" value="Metal_Hydrolase"/>
</dbReference>
<evidence type="ECO:0000259" key="6">
    <source>
        <dbReference type="Pfam" id="PF01979"/>
    </source>
</evidence>
<reference evidence="7" key="2">
    <citation type="journal article" date="2021" name="PeerJ">
        <title>Extensive microbial diversity within the chicken gut microbiome revealed by metagenomics and culture.</title>
        <authorList>
            <person name="Gilroy R."/>
            <person name="Ravi A."/>
            <person name="Getino M."/>
            <person name="Pursley I."/>
            <person name="Horton D.L."/>
            <person name="Alikhan N.F."/>
            <person name="Baker D."/>
            <person name="Gharbi K."/>
            <person name="Hall N."/>
            <person name="Watson M."/>
            <person name="Adriaenssens E.M."/>
            <person name="Foster-Nyarko E."/>
            <person name="Jarju S."/>
            <person name="Secka A."/>
            <person name="Antonio M."/>
            <person name="Oren A."/>
            <person name="Chaudhuri R.R."/>
            <person name="La Ragione R."/>
            <person name="Hildebrand F."/>
            <person name="Pallen M.J."/>
        </authorList>
    </citation>
    <scope>NUCLEOTIDE SEQUENCE</scope>
    <source>
        <strain evidence="7">ChiBcec7-5410</strain>
    </source>
</reference>
<accession>A0A9D1H4R0</accession>
<keyword evidence="1 4" id="KW-0479">Metal-binding</keyword>
<dbReference type="PANTHER" id="PTHR11647">
    <property type="entry name" value="HYDRANTOINASE/DIHYDROPYRIMIDINASE FAMILY MEMBER"/>
    <property type="match status" value="1"/>
</dbReference>
<dbReference type="Proteomes" id="UP000824160">
    <property type="component" value="Unassembled WGS sequence"/>
</dbReference>
<feature type="binding site" evidence="4">
    <location>
        <position position="226"/>
    </location>
    <ligand>
        <name>Zn(2+)</name>
        <dbReference type="ChEBI" id="CHEBI:29105"/>
        <label>2</label>
        <note>catalytic</note>
    </ligand>
</feature>
<evidence type="ECO:0000256" key="1">
    <source>
        <dbReference type="PIRNR" id="PIRNR001238"/>
    </source>
</evidence>
<feature type="binding site" description="via carbamate group" evidence="4">
    <location>
        <position position="158"/>
    </location>
    <ligand>
        <name>Zn(2+)</name>
        <dbReference type="ChEBI" id="CHEBI:29105"/>
        <label>1</label>
        <note>catalytic</note>
    </ligand>
</feature>
<keyword evidence="1 4" id="KW-0862">Zinc</keyword>
<dbReference type="Gene3D" id="3.20.20.140">
    <property type="entry name" value="Metal-dependent hydrolases"/>
    <property type="match status" value="1"/>
</dbReference>
<sequence length="381" mass="39994">MPTVTLIRNCDLYTPEHLGLSDILIAGDKIEAVAPAGQLDFAYNGAEVLDAGGKIVMPGLIDLHVHVTGGGGEQGFASRVPESRMEDIAASGVTTVLGLLGTDGITRSLENLYAKVSALNEEGISAYMLTGSYSLPSATLTGRIDRDIALIGPCIGVKMALSDHRSSHPDVRMLTDAAAEARMGGLISGKKGLVTIHMGSGEGGLKPLFEMLKESDLPIGNLLPTHIGRTDALFAEGLELVRMGGNIDLTGGDGEAAERIFEAVQSGADLSKITVSSDGYGSQPRFDAEGNCIGLGWTGTGVLMEELEALVNGGMQLETALTFFTVNAAARMGLSGRKGQVMPGLDADLVILDNGFDVYGVFACGRKLRWERSQLVKGYFC</sequence>
<name>A0A9D1H4R0_9FIRM</name>
<dbReference type="InterPro" id="IPR011059">
    <property type="entry name" value="Metal-dep_hydrolase_composite"/>
</dbReference>
<comment type="subcellular location">
    <subcellularLocation>
        <location evidence="1">Cytoplasm</location>
    </subcellularLocation>
</comment>
<comment type="caution">
    <text evidence="7">The sequence shown here is derived from an EMBL/GenBank/DDBJ whole genome shotgun (WGS) entry which is preliminary data.</text>
</comment>
<feature type="domain" description="Amidohydrolase-related" evidence="6">
    <location>
        <begin position="263"/>
        <end position="365"/>
    </location>
</feature>
<feature type="binding site" description="via carbamate group" evidence="4">
    <location>
        <position position="158"/>
    </location>
    <ligand>
        <name>Zn(2+)</name>
        <dbReference type="ChEBI" id="CHEBI:29105"/>
        <label>2</label>
        <note>catalytic</note>
    </ligand>
</feature>
<feature type="binding site" evidence="4">
    <location>
        <position position="278"/>
    </location>
    <ligand>
        <name>Zn(2+)</name>
        <dbReference type="ChEBI" id="CHEBI:29105"/>
        <label>1</label>
        <note>catalytic</note>
    </ligand>
</feature>
<comment type="similarity">
    <text evidence="1">Belongs to the peptidase M38 family.</text>
</comment>
<dbReference type="GO" id="GO:0005737">
    <property type="term" value="C:cytoplasm"/>
    <property type="evidence" value="ECO:0007669"/>
    <property type="project" value="UniProtKB-SubCell"/>
</dbReference>
<feature type="binding site" evidence="3">
    <location>
        <position position="229"/>
    </location>
    <ligand>
        <name>substrate</name>
    </ligand>
</feature>
<comment type="PTM">
    <text evidence="1">Carboxylation allows a single lysine to coordinate two zinc ions.</text>
</comment>
<evidence type="ECO:0000256" key="5">
    <source>
        <dbReference type="PIRSR" id="PIRSR001238-50"/>
    </source>
</evidence>